<feature type="region of interest" description="Disordered" evidence="1">
    <location>
        <begin position="133"/>
        <end position="243"/>
    </location>
</feature>
<comment type="caution">
    <text evidence="3">The sequence shown here is derived from an EMBL/GenBank/DDBJ whole genome shotgun (WGS) entry which is preliminary data.</text>
</comment>
<reference evidence="3 4" key="1">
    <citation type="submission" date="2023-08" db="EMBL/GenBank/DDBJ databases">
        <title>A Necator americanus chromosomal reference genome.</title>
        <authorList>
            <person name="Ilik V."/>
            <person name="Petrzelkova K.J."/>
            <person name="Pardy F."/>
            <person name="Fuh T."/>
            <person name="Niatou-Singa F.S."/>
            <person name="Gouil Q."/>
            <person name="Baker L."/>
            <person name="Ritchie M.E."/>
            <person name="Jex A.R."/>
            <person name="Gazzola D."/>
            <person name="Li H."/>
            <person name="Toshio Fujiwara R."/>
            <person name="Zhan B."/>
            <person name="Aroian R.V."/>
            <person name="Pafco B."/>
            <person name="Schwarz E.M."/>
        </authorList>
    </citation>
    <scope>NUCLEOTIDE SEQUENCE [LARGE SCALE GENOMIC DNA]</scope>
    <source>
        <strain evidence="3 4">Aroian</strain>
        <tissue evidence="3">Whole animal</tissue>
    </source>
</reference>
<keyword evidence="4" id="KW-1185">Reference proteome</keyword>
<sequence length="305" mass="34098">MLLVWLFIFLLPVAFFYNSFHRRNYLQSSPQQFSQILAPISRRCYEPIEIWSGARGRELQLDTATVEASFSMRIGDLKRAVEDVILRPDQNTLNDIDKRDTIAALDLCQPEPSPPLPTCTPSAASMNACSCSSETVPVDVPRPPPPLCTSTSLDTIVNRPQPLPYRHSAGVSRRQSRVLSSLQSKRKRSNSLTNYQKTPGTSVSLPPSARQTPMRFGDEDAHRSSLGSSDSHSSVARSEDYSQDYVAEEDETVIYQYTSPETALPPTARTATPLWSAINGHHIDLAILTIRWNQEHKTATRSDLR</sequence>
<name>A0ABR1D7C2_NECAM</name>
<evidence type="ECO:0000256" key="2">
    <source>
        <dbReference type="SAM" id="SignalP"/>
    </source>
</evidence>
<feature type="chain" id="PRO_5045990334" evidence="2">
    <location>
        <begin position="17"/>
        <end position="305"/>
    </location>
</feature>
<proteinExistence type="predicted"/>
<dbReference type="EMBL" id="JAVFWL010000003">
    <property type="protein sequence ID" value="KAK6746402.1"/>
    <property type="molecule type" value="Genomic_DNA"/>
</dbReference>
<organism evidence="3 4">
    <name type="scientific">Necator americanus</name>
    <name type="common">Human hookworm</name>
    <dbReference type="NCBI Taxonomy" id="51031"/>
    <lineage>
        <taxon>Eukaryota</taxon>
        <taxon>Metazoa</taxon>
        <taxon>Ecdysozoa</taxon>
        <taxon>Nematoda</taxon>
        <taxon>Chromadorea</taxon>
        <taxon>Rhabditida</taxon>
        <taxon>Rhabditina</taxon>
        <taxon>Rhabditomorpha</taxon>
        <taxon>Strongyloidea</taxon>
        <taxon>Ancylostomatidae</taxon>
        <taxon>Bunostominae</taxon>
        <taxon>Necator</taxon>
    </lineage>
</organism>
<keyword evidence="2" id="KW-0732">Signal</keyword>
<feature type="compositionally biased region" description="Low complexity" evidence="1">
    <location>
        <begin position="171"/>
        <end position="183"/>
    </location>
</feature>
<feature type="signal peptide" evidence="2">
    <location>
        <begin position="1"/>
        <end position="16"/>
    </location>
</feature>
<dbReference type="Proteomes" id="UP001303046">
    <property type="component" value="Unassembled WGS sequence"/>
</dbReference>
<evidence type="ECO:0000313" key="3">
    <source>
        <dbReference type="EMBL" id="KAK6746402.1"/>
    </source>
</evidence>
<gene>
    <name evidence="3" type="primary">Necator_chrIII.g13250</name>
    <name evidence="3" type="ORF">RB195_012483</name>
</gene>
<protein>
    <submittedName>
        <fullName evidence="3">Uncharacterized protein</fullName>
    </submittedName>
</protein>
<evidence type="ECO:0000256" key="1">
    <source>
        <dbReference type="SAM" id="MobiDB-lite"/>
    </source>
</evidence>
<feature type="compositionally biased region" description="Low complexity" evidence="1">
    <location>
        <begin position="224"/>
        <end position="234"/>
    </location>
</feature>
<evidence type="ECO:0000313" key="4">
    <source>
        <dbReference type="Proteomes" id="UP001303046"/>
    </source>
</evidence>
<accession>A0ABR1D7C2</accession>
<feature type="compositionally biased region" description="Polar residues" evidence="1">
    <location>
        <begin position="190"/>
        <end position="211"/>
    </location>
</feature>